<evidence type="ECO:0000256" key="1">
    <source>
        <dbReference type="RuleBase" id="RU362119"/>
    </source>
</evidence>
<sequence>MKMIRGTAINLLGYVAMAGVVLADDLHSNTAGNSEENVKKFSIAFVNDIHAQLEPHPELYWNNDDAQREMRAGGLSRIKTAFDRLADERPHGILKVDGGDTFQGSGPAAWTEGEVMVRPLNALGFDVAIPGNWSVVYGADRLRTLRDQVNYPMIAANIYDKDSGERTFQPTLVKEMGGVKVGLVGFTDPDVPSRQPPFMSEGLKFSAAKELQPLIDGLREDDEVDVVVLISHIGLHKAVPLTEKLRGVDIHLSADTHERTYDPIVVGDAWVVEAGAFGALVGVMDVSVRDGKVVDRKWELIELRENAYPEDEQIKKIVDEELAPHRERMNREIGHTDIWLERYNVMTSSMDRLIANAVKETADVDVGLSNGYRFSPPTAPGPITEADLWNWLPINLDLKTGIVKGQQFIDYWESEFENVFSFNPDRLYGGWLARPSTNMQVRFDSTAAAGERLRSLTIDGDPVEPDKDYTLAAGSRPGQPESQIHRVKGCRATKTMKETTHDAVREYLAKPEHAGKSEVASEPKSTDAKMTLSESALSESPVQCVVRGDQLRSQFQTFVEERQKARQKHKLKDQSPDTTEN</sequence>
<feature type="chain" id="PRO_5005141018" evidence="1">
    <location>
        <begin position="24"/>
        <end position="581"/>
    </location>
</feature>
<dbReference type="Proteomes" id="UP000011991">
    <property type="component" value="Unassembled WGS sequence"/>
</dbReference>
<evidence type="ECO:0000256" key="2">
    <source>
        <dbReference type="SAM" id="MobiDB-lite"/>
    </source>
</evidence>
<dbReference type="Gene3D" id="3.60.21.10">
    <property type="match status" value="1"/>
</dbReference>
<dbReference type="PATRIC" id="fig|1265738.3.peg.4000"/>
<comment type="similarity">
    <text evidence="1">Belongs to the 5'-nucleotidase family.</text>
</comment>
<protein>
    <submittedName>
        <fullName evidence="4">Sulfur oxidation protein soxB</fullName>
    </submittedName>
</protein>
<accession>M5RIF5</accession>
<organism evidence="4 5">
    <name type="scientific">Rhodopirellula maiorica SM1</name>
    <dbReference type="NCBI Taxonomy" id="1265738"/>
    <lineage>
        <taxon>Bacteria</taxon>
        <taxon>Pseudomonadati</taxon>
        <taxon>Planctomycetota</taxon>
        <taxon>Planctomycetia</taxon>
        <taxon>Pirellulales</taxon>
        <taxon>Pirellulaceae</taxon>
        <taxon>Novipirellula</taxon>
    </lineage>
</organism>
<feature type="region of interest" description="Disordered" evidence="2">
    <location>
        <begin position="509"/>
        <end position="541"/>
    </location>
</feature>
<feature type="compositionally biased region" description="Basic and acidic residues" evidence="2">
    <location>
        <begin position="509"/>
        <end position="527"/>
    </location>
</feature>
<dbReference type="SUPFAM" id="SSF55816">
    <property type="entry name" value="5'-nucleotidase (syn. UDP-sugar hydrolase), C-terminal domain"/>
    <property type="match status" value="1"/>
</dbReference>
<dbReference type="Pfam" id="PF02872">
    <property type="entry name" value="5_nucleotid_C"/>
    <property type="match status" value="1"/>
</dbReference>
<evidence type="ECO:0000259" key="3">
    <source>
        <dbReference type="Pfam" id="PF02872"/>
    </source>
</evidence>
<dbReference type="InterPro" id="IPR029052">
    <property type="entry name" value="Metallo-depent_PP-like"/>
</dbReference>
<feature type="compositionally biased region" description="Polar residues" evidence="2">
    <location>
        <begin position="532"/>
        <end position="541"/>
    </location>
</feature>
<dbReference type="SUPFAM" id="SSF56300">
    <property type="entry name" value="Metallo-dependent phosphatases"/>
    <property type="match status" value="1"/>
</dbReference>
<dbReference type="InterPro" id="IPR006179">
    <property type="entry name" value="5_nucleotidase/apyrase"/>
</dbReference>
<dbReference type="EMBL" id="ANOG01000575">
    <property type="protein sequence ID" value="EMI19080.1"/>
    <property type="molecule type" value="Genomic_DNA"/>
</dbReference>
<gene>
    <name evidence="4" type="ORF">RMSM_03997</name>
</gene>
<dbReference type="PANTHER" id="PTHR11575:SF42">
    <property type="entry name" value="SULFUR OXIDATION PROTEIN SOXB"/>
    <property type="match status" value="1"/>
</dbReference>
<dbReference type="AlphaFoldDB" id="M5RIF5"/>
<feature type="region of interest" description="Disordered" evidence="2">
    <location>
        <begin position="560"/>
        <end position="581"/>
    </location>
</feature>
<reference evidence="4 5" key="1">
    <citation type="journal article" date="2013" name="Mar. Genomics">
        <title>Expression of sulfatases in Rhodopirellula baltica and the diversity of sulfatases in the genus Rhodopirellula.</title>
        <authorList>
            <person name="Wegner C.E."/>
            <person name="Richter-Heitmann T."/>
            <person name="Klindworth A."/>
            <person name="Klockow C."/>
            <person name="Richter M."/>
            <person name="Achstetter T."/>
            <person name="Glockner F.O."/>
            <person name="Harder J."/>
        </authorList>
    </citation>
    <scope>NUCLEOTIDE SEQUENCE [LARGE SCALE GENOMIC DNA]</scope>
    <source>
        <strain evidence="4 5">SM1</strain>
    </source>
</reference>
<evidence type="ECO:0000313" key="5">
    <source>
        <dbReference type="Proteomes" id="UP000011991"/>
    </source>
</evidence>
<dbReference type="PANTHER" id="PTHR11575">
    <property type="entry name" value="5'-NUCLEOTIDASE-RELATED"/>
    <property type="match status" value="1"/>
</dbReference>
<dbReference type="RefSeq" id="WP_008699505.1">
    <property type="nucleotide sequence ID" value="NZ_ANOG01000575.1"/>
</dbReference>
<dbReference type="Gene3D" id="3.90.780.10">
    <property type="entry name" value="5'-Nucleotidase, C-terminal domain"/>
    <property type="match status" value="1"/>
</dbReference>
<proteinExistence type="inferred from homology"/>
<dbReference type="PRINTS" id="PR01607">
    <property type="entry name" value="APYRASEFAMLY"/>
</dbReference>
<dbReference type="InterPro" id="IPR036907">
    <property type="entry name" value="5'-Nucleotdase_C_sf"/>
</dbReference>
<feature type="signal peptide" evidence="1">
    <location>
        <begin position="1"/>
        <end position="23"/>
    </location>
</feature>
<keyword evidence="1" id="KW-0547">Nucleotide-binding</keyword>
<keyword evidence="5" id="KW-1185">Reference proteome</keyword>
<feature type="domain" description="5'-Nucleotidase C-terminal" evidence="3">
    <location>
        <begin position="346"/>
        <end position="472"/>
    </location>
</feature>
<dbReference type="GO" id="GO:0016787">
    <property type="term" value="F:hydrolase activity"/>
    <property type="evidence" value="ECO:0007669"/>
    <property type="project" value="UniProtKB-KW"/>
</dbReference>
<evidence type="ECO:0000313" key="4">
    <source>
        <dbReference type="EMBL" id="EMI19080.1"/>
    </source>
</evidence>
<dbReference type="GO" id="GO:0030288">
    <property type="term" value="C:outer membrane-bounded periplasmic space"/>
    <property type="evidence" value="ECO:0007669"/>
    <property type="project" value="TreeGrafter"/>
</dbReference>
<dbReference type="GO" id="GO:0000166">
    <property type="term" value="F:nucleotide binding"/>
    <property type="evidence" value="ECO:0007669"/>
    <property type="project" value="UniProtKB-KW"/>
</dbReference>
<keyword evidence="1" id="KW-0732">Signal</keyword>
<dbReference type="GO" id="GO:0009166">
    <property type="term" value="P:nucleotide catabolic process"/>
    <property type="evidence" value="ECO:0007669"/>
    <property type="project" value="InterPro"/>
</dbReference>
<dbReference type="InterPro" id="IPR008334">
    <property type="entry name" value="5'-Nucleotdase_C"/>
</dbReference>
<name>M5RIF5_9BACT</name>
<keyword evidence="1" id="KW-0378">Hydrolase</keyword>
<comment type="caution">
    <text evidence="4">The sequence shown here is derived from an EMBL/GenBank/DDBJ whole genome shotgun (WGS) entry which is preliminary data.</text>
</comment>